<feature type="region of interest" description="Disordered" evidence="1">
    <location>
        <begin position="1"/>
        <end position="32"/>
    </location>
</feature>
<organism evidence="2 3">
    <name type="scientific">Colletotrichum melonis</name>
    <dbReference type="NCBI Taxonomy" id="1209925"/>
    <lineage>
        <taxon>Eukaryota</taxon>
        <taxon>Fungi</taxon>
        <taxon>Dikarya</taxon>
        <taxon>Ascomycota</taxon>
        <taxon>Pezizomycotina</taxon>
        <taxon>Sordariomycetes</taxon>
        <taxon>Hypocreomycetidae</taxon>
        <taxon>Glomerellales</taxon>
        <taxon>Glomerellaceae</taxon>
        <taxon>Colletotrichum</taxon>
        <taxon>Colletotrichum acutatum species complex</taxon>
    </lineage>
</organism>
<proteinExistence type="predicted"/>
<feature type="compositionally biased region" description="Basic and acidic residues" evidence="1">
    <location>
        <begin position="17"/>
        <end position="28"/>
    </location>
</feature>
<evidence type="ECO:0000256" key="1">
    <source>
        <dbReference type="SAM" id="MobiDB-lite"/>
    </source>
</evidence>
<dbReference type="EMBL" id="MLGG01000079">
    <property type="protein sequence ID" value="KAK1447254.1"/>
    <property type="molecule type" value="Genomic_DNA"/>
</dbReference>
<accession>A0AAI9XH13</accession>
<dbReference type="AlphaFoldDB" id="A0AAI9XH13"/>
<evidence type="ECO:0000313" key="2">
    <source>
        <dbReference type="EMBL" id="KAK1447254.1"/>
    </source>
</evidence>
<name>A0AAI9XH13_9PEZI</name>
<comment type="caution">
    <text evidence="2">The sequence shown here is derived from an EMBL/GenBank/DDBJ whole genome shotgun (WGS) entry which is preliminary data.</text>
</comment>
<dbReference type="Proteomes" id="UP001239795">
    <property type="component" value="Unassembled WGS sequence"/>
</dbReference>
<reference evidence="2 3" key="1">
    <citation type="submission" date="2016-10" db="EMBL/GenBank/DDBJ databases">
        <title>The genome sequence of Colletotrichum fioriniae PJ7.</title>
        <authorList>
            <person name="Baroncelli R."/>
        </authorList>
    </citation>
    <scope>NUCLEOTIDE SEQUENCE [LARGE SCALE GENOMIC DNA]</scope>
    <source>
        <strain evidence="2">Col 31</strain>
    </source>
</reference>
<gene>
    <name evidence="2" type="ORF">CMEL01_09093</name>
</gene>
<sequence>MGHKLFNANASAGANEESDKAFGDREPSGDSCAQGDCEFCELTDDSITTIDSDLYMTLHSVNQSIGRREKVRMAKEAIAENQSRVHFLKYETEYLERNQSEIECRESDCKAIQEFIEHMENH</sequence>
<evidence type="ECO:0000313" key="3">
    <source>
        <dbReference type="Proteomes" id="UP001239795"/>
    </source>
</evidence>
<protein>
    <submittedName>
        <fullName evidence="2">Uncharacterized protein</fullName>
    </submittedName>
</protein>
<keyword evidence="3" id="KW-1185">Reference proteome</keyword>